<name>A0A430AY60_9ENTE</name>
<protein>
    <submittedName>
        <fullName evidence="1">Uncharacterized protein</fullName>
    </submittedName>
</protein>
<dbReference type="AlphaFoldDB" id="A0A430AY60"/>
<keyword evidence="2" id="KW-1185">Reference proteome</keyword>
<gene>
    <name evidence="1" type="ORF">CBF29_04895</name>
</gene>
<evidence type="ECO:0000313" key="1">
    <source>
        <dbReference type="EMBL" id="RSU13010.1"/>
    </source>
</evidence>
<accession>A0A430AY60</accession>
<dbReference type="Proteomes" id="UP000287605">
    <property type="component" value="Unassembled WGS sequence"/>
</dbReference>
<dbReference type="OrthoDB" id="1808986at2"/>
<comment type="caution">
    <text evidence="1">The sequence shown here is derived from an EMBL/GenBank/DDBJ whole genome shotgun (WGS) entry which is preliminary data.</text>
</comment>
<sequence>MKKKRSGISKNKQKKKYLKQFASTGKSSVNYICLKCGIEEEIPKDVVELIPLFDEGADPLTAPQFTCEKCGGEMYPEYYKNPMGIEFRMSDVR</sequence>
<organism evidence="1 2">
    <name type="scientific">Vagococcus elongatus</name>
    <dbReference type="NCBI Taxonomy" id="180344"/>
    <lineage>
        <taxon>Bacteria</taxon>
        <taxon>Bacillati</taxon>
        <taxon>Bacillota</taxon>
        <taxon>Bacilli</taxon>
        <taxon>Lactobacillales</taxon>
        <taxon>Enterococcaceae</taxon>
        <taxon>Vagococcus</taxon>
    </lineage>
</organism>
<reference evidence="1 2" key="1">
    <citation type="submission" date="2017-05" db="EMBL/GenBank/DDBJ databases">
        <title>Vagococcus spp. assemblies.</title>
        <authorList>
            <person name="Gulvik C.A."/>
        </authorList>
    </citation>
    <scope>NUCLEOTIDE SEQUENCE [LARGE SCALE GENOMIC DNA]</scope>
    <source>
        <strain evidence="1 2">CCUG 51432</strain>
    </source>
</reference>
<proteinExistence type="predicted"/>
<evidence type="ECO:0000313" key="2">
    <source>
        <dbReference type="Proteomes" id="UP000287605"/>
    </source>
</evidence>
<dbReference type="EMBL" id="NGKA01000006">
    <property type="protein sequence ID" value="RSU13010.1"/>
    <property type="molecule type" value="Genomic_DNA"/>
</dbReference>